<protein>
    <submittedName>
        <fullName evidence="1">Uncharacterized protein</fullName>
    </submittedName>
</protein>
<dbReference type="KEGG" id="age:AA314_06044"/>
<reference evidence="1 2" key="1">
    <citation type="submission" date="2015-05" db="EMBL/GenBank/DDBJ databases">
        <title>Genome assembly of Archangium gephyra DSM 2261.</title>
        <authorList>
            <person name="Sharma G."/>
            <person name="Subramanian S."/>
        </authorList>
    </citation>
    <scope>NUCLEOTIDE SEQUENCE [LARGE SCALE GENOMIC DNA]</scope>
    <source>
        <strain evidence="1 2">DSM 2261</strain>
    </source>
</reference>
<dbReference type="AlphaFoldDB" id="A0AAC8QC02"/>
<gene>
    <name evidence="1" type="ORF">AA314_06044</name>
</gene>
<evidence type="ECO:0000313" key="1">
    <source>
        <dbReference type="EMBL" id="AKJ04418.1"/>
    </source>
</evidence>
<accession>A0AAC8QC02</accession>
<sequence>MLDSYKPTPSKSMEAYFAKLPEGERELAVLKWKAEQEQQLINFITNMMKQMHENRMAIINNMR</sequence>
<dbReference type="Proteomes" id="UP000035579">
    <property type="component" value="Chromosome"/>
</dbReference>
<organism evidence="1 2">
    <name type="scientific">Archangium gephyra</name>
    <dbReference type="NCBI Taxonomy" id="48"/>
    <lineage>
        <taxon>Bacteria</taxon>
        <taxon>Pseudomonadati</taxon>
        <taxon>Myxococcota</taxon>
        <taxon>Myxococcia</taxon>
        <taxon>Myxococcales</taxon>
        <taxon>Cystobacterineae</taxon>
        <taxon>Archangiaceae</taxon>
        <taxon>Archangium</taxon>
    </lineage>
</organism>
<evidence type="ECO:0000313" key="2">
    <source>
        <dbReference type="Proteomes" id="UP000035579"/>
    </source>
</evidence>
<proteinExistence type="predicted"/>
<dbReference type="EMBL" id="CP011509">
    <property type="protein sequence ID" value="AKJ04418.1"/>
    <property type="molecule type" value="Genomic_DNA"/>
</dbReference>
<name>A0AAC8QC02_9BACT</name>